<dbReference type="SUPFAM" id="SSF50978">
    <property type="entry name" value="WD40 repeat-like"/>
    <property type="match status" value="1"/>
</dbReference>
<evidence type="ECO:0000256" key="1">
    <source>
        <dbReference type="PROSITE-ProRule" id="PRU00221"/>
    </source>
</evidence>
<feature type="compositionally biased region" description="Basic and acidic residues" evidence="2">
    <location>
        <begin position="927"/>
        <end position="938"/>
    </location>
</feature>
<dbReference type="SUPFAM" id="SSF50998">
    <property type="entry name" value="Quinoprotein alcohol dehydrogenase-like"/>
    <property type="match status" value="1"/>
</dbReference>
<feature type="repeat" description="WD" evidence="1">
    <location>
        <begin position="320"/>
        <end position="351"/>
    </location>
</feature>
<dbReference type="InterPro" id="IPR036322">
    <property type="entry name" value="WD40_repeat_dom_sf"/>
</dbReference>
<sequence>MSAKSFQLKPELPTYTGNLVEEKLRNLMRKKDEIINKTKLTQRLEFGHTQISQYVSHSSQVKGVIWNPNLNCFASYDEKNLHLWDPENSTTVFSANFFDTAGSHCVSCVTYSTRYRLYMAVTTDFKLLIYNELLRYVKQKDQDGNVKPIELRVRLVNNIHFWEHRSKLITAGVGGCFVFDFRVKTKYDPKQALFLDPDSKNLKFVIENMVPINKDLCWLKGLKVIEKEGMLFSWSQEYTCFNKLDNGEIVGKYHSLTSKENYITDLIISEEFKYFITSTVFGQIYVWKLNVRSTYINFDDVDDAVKFKNLKTKKKLIHSFSGHAKKVTSLAAHPNNTSFISASLDNTVRVWCLDKFIELYCFEVSAGLTDIFLLNEKLFACVYYDKIKILKLQHLASSFSNPNSIIKKVGACYDTIEDQIRNNPFAIYVVSNDNSAVVFDPQGKQISTIYPPPTAKELKEVEYSIKLRKIFILLSSGTICVYSFDQETALLEKLQRPEHIKDSAGKSINQLITTMNFVNIVPPKYDCEVLKDQAMREREVLIEDTGEENMIALGFSKGTFAFVSVHDTDKVYARFSIHRQPITRIQKINFGGAGKSRFDKPLEIHSVKEEGKESDGYSQSNQTSEFTPEVLFMSMCAEFSMHIWGFKDGNIIVYKSFKTLRQVNQVSFCSDTMLMSFQSRDCELMSMDSDLMELEVIHKEKINEHSDAITCMTSSIESGLFVTGGKDGNVKVWTSQKELVREICFNEEIDSICFLNDQLDILVGHGCKVSIILASDYKPFTIIKESEDIYGVEDDSEDGPEEIIRTTVTDKTFEKFKIKDEHMSPDDDSEEFKIMKKKKKNFEEEKFGDSFYDTSAIGANKSCIPNAEDSDEEYITEELFQKALQAALEQEKKKKKGKGKGKNISGKKKKGAKLNRRGSKMSKKKDKPSVLDKYKKGKKSGDVEKFSLVDASVTKYKPLCTALPSSFPQPMNIADRIREAKKMNMTRRDMTEQKIVKNIIAHNDPSDVQNFEVLYISTKNEPFLPDSFSRRDAGGQFPPN</sequence>
<dbReference type="Pfam" id="PF00400">
    <property type="entry name" value="WD40"/>
    <property type="match status" value="2"/>
</dbReference>
<feature type="compositionally biased region" description="Basic residues" evidence="2">
    <location>
        <begin position="893"/>
        <end position="926"/>
    </location>
</feature>
<proteinExistence type="predicted"/>
<evidence type="ECO:0000313" key="4">
    <source>
        <dbReference type="Proteomes" id="UP001295684"/>
    </source>
</evidence>
<gene>
    <name evidence="3" type="ORF">ECRASSUSDP1_LOCUS20193</name>
</gene>
<keyword evidence="4" id="KW-1185">Reference proteome</keyword>
<dbReference type="PANTHER" id="PTHR45532">
    <property type="entry name" value="WD REPEAT-CONTAINING PROTEIN 97"/>
    <property type="match status" value="1"/>
</dbReference>
<accession>A0AAD1XT32</accession>
<keyword evidence="1" id="KW-0853">WD repeat</keyword>
<dbReference type="EMBL" id="CAMPGE010020559">
    <property type="protein sequence ID" value="CAI2378793.1"/>
    <property type="molecule type" value="Genomic_DNA"/>
</dbReference>
<feature type="region of interest" description="Disordered" evidence="2">
    <location>
        <begin position="889"/>
        <end position="938"/>
    </location>
</feature>
<protein>
    <submittedName>
        <fullName evidence="3">Uncharacterized protein</fullName>
    </submittedName>
</protein>
<dbReference type="Proteomes" id="UP001295684">
    <property type="component" value="Unassembled WGS sequence"/>
</dbReference>
<name>A0AAD1XT32_EUPCR</name>
<comment type="caution">
    <text evidence="3">The sequence shown here is derived from an EMBL/GenBank/DDBJ whole genome shotgun (WGS) entry which is preliminary data.</text>
</comment>
<dbReference type="PANTHER" id="PTHR45532:SF1">
    <property type="entry name" value="WD REPEAT-CONTAINING PROTEIN 97"/>
    <property type="match status" value="1"/>
</dbReference>
<dbReference type="Gene3D" id="2.130.10.10">
    <property type="entry name" value="YVTN repeat-like/Quinoprotein amine dehydrogenase"/>
    <property type="match status" value="3"/>
</dbReference>
<evidence type="ECO:0000256" key="2">
    <source>
        <dbReference type="SAM" id="MobiDB-lite"/>
    </source>
</evidence>
<dbReference type="SMART" id="SM00320">
    <property type="entry name" value="WD40"/>
    <property type="match status" value="5"/>
</dbReference>
<evidence type="ECO:0000313" key="3">
    <source>
        <dbReference type="EMBL" id="CAI2378793.1"/>
    </source>
</evidence>
<dbReference type="InterPro" id="IPR011047">
    <property type="entry name" value="Quinoprotein_ADH-like_sf"/>
</dbReference>
<reference evidence="3" key="1">
    <citation type="submission" date="2023-07" db="EMBL/GenBank/DDBJ databases">
        <authorList>
            <consortium name="AG Swart"/>
            <person name="Singh M."/>
            <person name="Singh A."/>
            <person name="Seah K."/>
            <person name="Emmerich C."/>
        </authorList>
    </citation>
    <scope>NUCLEOTIDE SEQUENCE</scope>
    <source>
        <strain evidence="3">DP1</strain>
    </source>
</reference>
<dbReference type="InterPro" id="IPR001680">
    <property type="entry name" value="WD40_rpt"/>
</dbReference>
<organism evidence="3 4">
    <name type="scientific">Euplotes crassus</name>
    <dbReference type="NCBI Taxonomy" id="5936"/>
    <lineage>
        <taxon>Eukaryota</taxon>
        <taxon>Sar</taxon>
        <taxon>Alveolata</taxon>
        <taxon>Ciliophora</taxon>
        <taxon>Intramacronucleata</taxon>
        <taxon>Spirotrichea</taxon>
        <taxon>Hypotrichia</taxon>
        <taxon>Euplotida</taxon>
        <taxon>Euplotidae</taxon>
        <taxon>Moneuplotes</taxon>
    </lineage>
</organism>
<feature type="repeat" description="WD" evidence="1">
    <location>
        <begin position="702"/>
        <end position="733"/>
    </location>
</feature>
<dbReference type="PROSITE" id="PS50082">
    <property type="entry name" value="WD_REPEATS_2"/>
    <property type="match status" value="2"/>
</dbReference>
<dbReference type="AlphaFoldDB" id="A0AAD1XT32"/>
<dbReference type="InterPro" id="IPR015943">
    <property type="entry name" value="WD40/YVTN_repeat-like_dom_sf"/>
</dbReference>
<dbReference type="PROSITE" id="PS50294">
    <property type="entry name" value="WD_REPEATS_REGION"/>
    <property type="match status" value="2"/>
</dbReference>